<dbReference type="Pfam" id="PF03009">
    <property type="entry name" value="GDPD"/>
    <property type="match status" value="1"/>
</dbReference>
<dbReference type="GO" id="GO:0008081">
    <property type="term" value="F:phosphoric diester hydrolase activity"/>
    <property type="evidence" value="ECO:0007669"/>
    <property type="project" value="InterPro"/>
</dbReference>
<name>A0AAN7W2J1_9PEZI</name>
<dbReference type="Gene3D" id="3.20.20.190">
    <property type="entry name" value="Phosphatidylinositol (PI) phosphodiesterase"/>
    <property type="match status" value="1"/>
</dbReference>
<feature type="domain" description="GP-PDE" evidence="2">
    <location>
        <begin position="63"/>
        <end position="305"/>
    </location>
</feature>
<dbReference type="AlphaFoldDB" id="A0AAN7W2J1"/>
<keyword evidence="1" id="KW-0812">Transmembrane</keyword>
<dbReference type="PANTHER" id="PTHR43805">
    <property type="entry name" value="GLYCEROPHOSPHORYL DIESTER PHOSPHODIESTERASE"/>
    <property type="match status" value="1"/>
</dbReference>
<dbReference type="Proteomes" id="UP001310594">
    <property type="component" value="Unassembled WGS sequence"/>
</dbReference>
<evidence type="ECO:0000313" key="3">
    <source>
        <dbReference type="EMBL" id="KAK5695292.1"/>
    </source>
</evidence>
<dbReference type="PROSITE" id="PS51704">
    <property type="entry name" value="GP_PDE"/>
    <property type="match status" value="1"/>
</dbReference>
<organism evidence="3 4">
    <name type="scientific">Elasticomyces elasticus</name>
    <dbReference type="NCBI Taxonomy" id="574655"/>
    <lineage>
        <taxon>Eukaryota</taxon>
        <taxon>Fungi</taxon>
        <taxon>Dikarya</taxon>
        <taxon>Ascomycota</taxon>
        <taxon>Pezizomycotina</taxon>
        <taxon>Dothideomycetes</taxon>
        <taxon>Dothideomycetidae</taxon>
        <taxon>Mycosphaerellales</taxon>
        <taxon>Teratosphaeriaceae</taxon>
        <taxon>Elasticomyces</taxon>
    </lineage>
</organism>
<dbReference type="GO" id="GO:0006629">
    <property type="term" value="P:lipid metabolic process"/>
    <property type="evidence" value="ECO:0007669"/>
    <property type="project" value="InterPro"/>
</dbReference>
<dbReference type="EMBL" id="JAVRQU010000014">
    <property type="protein sequence ID" value="KAK5695292.1"/>
    <property type="molecule type" value="Genomic_DNA"/>
</dbReference>
<dbReference type="CDD" id="cd08570">
    <property type="entry name" value="GDPD_YPL206cp_fungi"/>
    <property type="match status" value="1"/>
</dbReference>
<proteinExistence type="predicted"/>
<dbReference type="InterPro" id="IPR030395">
    <property type="entry name" value="GP_PDE_dom"/>
</dbReference>
<sequence length="360" mass="41500">MASTTTEREPLLRRVPSALPVPGMLIQPGVEQLDSPVTMDYDTVFPTPTFTKARFDAQKRKMPQCIAHRGYKAKFPENTMASFKGAVAAGAHALETDVHITKDDVVVLSHDPTLKRCFGRPDKIIDKTWDEIKDLRTEAEPHEPMSQLRDVIEYLAQPELEEVWILLDIKLDNDAEAIMRLLGSTLNSVTPLANKGWRQRVVLGIWAAKFLPLAQQYLPDFPVMHIGFSTSYARHFLTVPNVGFNMLLPILIAPGGRRFIKEAREKYHRQVLAWTVNDEDRMEWCIRRQLDGVITDDPEKFLRVCERYDERQKEALLPTDIKTFLYFHWLWVFITMALMWNKGKFQPVASRALIRRQGTK</sequence>
<gene>
    <name evidence="3" type="ORF">LTR97_008798</name>
</gene>
<feature type="transmembrane region" description="Helical" evidence="1">
    <location>
        <begin position="323"/>
        <end position="341"/>
    </location>
</feature>
<accession>A0AAN7W2J1</accession>
<dbReference type="SUPFAM" id="SSF51695">
    <property type="entry name" value="PLC-like phosphodiesterases"/>
    <property type="match status" value="1"/>
</dbReference>
<keyword evidence="1" id="KW-1133">Transmembrane helix</keyword>
<dbReference type="PANTHER" id="PTHR43805:SF1">
    <property type="entry name" value="GP-PDE DOMAIN-CONTAINING PROTEIN"/>
    <property type="match status" value="1"/>
</dbReference>
<reference evidence="3" key="1">
    <citation type="submission" date="2023-08" db="EMBL/GenBank/DDBJ databases">
        <title>Black Yeasts Isolated from many extreme environments.</title>
        <authorList>
            <person name="Coleine C."/>
            <person name="Stajich J.E."/>
            <person name="Selbmann L."/>
        </authorList>
    </citation>
    <scope>NUCLEOTIDE SEQUENCE</scope>
    <source>
        <strain evidence="3">CCFEE 5810</strain>
    </source>
</reference>
<evidence type="ECO:0000259" key="2">
    <source>
        <dbReference type="PROSITE" id="PS51704"/>
    </source>
</evidence>
<keyword evidence="1" id="KW-0472">Membrane</keyword>
<protein>
    <recommendedName>
        <fullName evidence="2">GP-PDE domain-containing protein</fullName>
    </recommendedName>
</protein>
<dbReference type="InterPro" id="IPR017946">
    <property type="entry name" value="PLC-like_Pdiesterase_TIM-brl"/>
</dbReference>
<comment type="caution">
    <text evidence="3">The sequence shown here is derived from an EMBL/GenBank/DDBJ whole genome shotgun (WGS) entry which is preliminary data.</text>
</comment>
<evidence type="ECO:0000256" key="1">
    <source>
        <dbReference type="SAM" id="Phobius"/>
    </source>
</evidence>
<evidence type="ECO:0000313" key="4">
    <source>
        <dbReference type="Proteomes" id="UP001310594"/>
    </source>
</evidence>